<evidence type="ECO:0000313" key="1">
    <source>
        <dbReference type="EMBL" id="GAA0468482.1"/>
    </source>
</evidence>
<comment type="caution">
    <text evidence="1">The sequence shown here is derived from an EMBL/GenBank/DDBJ whole genome shotgun (WGS) entry which is preliminary data.</text>
</comment>
<keyword evidence="2" id="KW-1185">Reference proteome</keyword>
<name>A0ABN1A651_9BACI</name>
<evidence type="ECO:0008006" key="3">
    <source>
        <dbReference type="Google" id="ProtNLM"/>
    </source>
</evidence>
<proteinExistence type="predicted"/>
<dbReference type="Proteomes" id="UP001500740">
    <property type="component" value="Unassembled WGS sequence"/>
</dbReference>
<protein>
    <recommendedName>
        <fullName evidence="3">Motility protein</fullName>
    </recommendedName>
</protein>
<reference evidence="1 2" key="1">
    <citation type="journal article" date="2019" name="Int. J. Syst. Evol. Microbiol.">
        <title>The Global Catalogue of Microorganisms (GCM) 10K type strain sequencing project: providing services to taxonomists for standard genome sequencing and annotation.</title>
        <authorList>
            <consortium name="The Broad Institute Genomics Platform"/>
            <consortium name="The Broad Institute Genome Sequencing Center for Infectious Disease"/>
            <person name="Wu L."/>
            <person name="Ma J."/>
        </authorList>
    </citation>
    <scope>NUCLEOTIDE SEQUENCE [LARGE SCALE GENOMIC DNA]</scope>
    <source>
        <strain evidence="1 2">JCM 14193</strain>
    </source>
</reference>
<organism evidence="1 2">
    <name type="scientific">Alkalibacillus silvisoli</name>
    <dbReference type="NCBI Taxonomy" id="392823"/>
    <lineage>
        <taxon>Bacteria</taxon>
        <taxon>Bacillati</taxon>
        <taxon>Bacillota</taxon>
        <taxon>Bacilli</taxon>
        <taxon>Bacillales</taxon>
        <taxon>Bacillaceae</taxon>
        <taxon>Alkalibacillus</taxon>
    </lineage>
</organism>
<gene>
    <name evidence="1" type="ORF">GCM10008935_25420</name>
</gene>
<evidence type="ECO:0000313" key="2">
    <source>
        <dbReference type="Proteomes" id="UP001500740"/>
    </source>
</evidence>
<dbReference type="InterPro" id="IPR025906">
    <property type="entry name" value="YjfB_motility"/>
</dbReference>
<accession>A0ABN1A651</accession>
<dbReference type="RefSeq" id="WP_343784120.1">
    <property type="nucleotide sequence ID" value="NZ_BAAACZ010000024.1"/>
</dbReference>
<dbReference type="EMBL" id="BAAACZ010000024">
    <property type="protein sequence ID" value="GAA0468482.1"/>
    <property type="molecule type" value="Genomic_DNA"/>
</dbReference>
<sequence>MDIAKASIGMSQVHAKQQFGVGLANEVKEQLEQQGEAFDQMLESSQVPTHPNLGQNIDLKG</sequence>
<dbReference type="Pfam" id="PF14070">
    <property type="entry name" value="YjfB_motility"/>
    <property type="match status" value="1"/>
</dbReference>